<protein>
    <submittedName>
        <fullName evidence="1">Uncharacterized protein</fullName>
    </submittedName>
</protein>
<reference evidence="1 2" key="1">
    <citation type="journal article" date="2019" name="Sci. Rep.">
        <title>Orb-weaving spider Araneus ventricosus genome elucidates the spidroin gene catalogue.</title>
        <authorList>
            <person name="Kono N."/>
            <person name="Nakamura H."/>
            <person name="Ohtoshi R."/>
            <person name="Moran D.A.P."/>
            <person name="Shinohara A."/>
            <person name="Yoshida Y."/>
            <person name="Fujiwara M."/>
            <person name="Mori M."/>
            <person name="Tomita M."/>
            <person name="Arakawa K."/>
        </authorList>
    </citation>
    <scope>NUCLEOTIDE SEQUENCE [LARGE SCALE GENOMIC DNA]</scope>
</reference>
<sequence>MTAGVFLAFVHQMACMHNSAPFRRKTMPHKNTIIAAFGVVFALGPRLIMHTGRLELQLSSLLFINPINIPELSAQDKNRHEEQPAGCGSQGNGSAAFLVFWGGRG</sequence>
<dbReference type="AlphaFoldDB" id="A0A4Y2BCX1"/>
<proteinExistence type="predicted"/>
<keyword evidence="2" id="KW-1185">Reference proteome</keyword>
<evidence type="ECO:0000313" key="1">
    <source>
        <dbReference type="EMBL" id="GBL90121.1"/>
    </source>
</evidence>
<dbReference type="EMBL" id="BGPR01000069">
    <property type="protein sequence ID" value="GBL90121.1"/>
    <property type="molecule type" value="Genomic_DNA"/>
</dbReference>
<accession>A0A4Y2BCX1</accession>
<dbReference type="Proteomes" id="UP000499080">
    <property type="component" value="Unassembled WGS sequence"/>
</dbReference>
<name>A0A4Y2BCX1_ARAVE</name>
<comment type="caution">
    <text evidence="1">The sequence shown here is derived from an EMBL/GenBank/DDBJ whole genome shotgun (WGS) entry which is preliminary data.</text>
</comment>
<organism evidence="1 2">
    <name type="scientific">Araneus ventricosus</name>
    <name type="common">Orbweaver spider</name>
    <name type="synonym">Epeira ventricosa</name>
    <dbReference type="NCBI Taxonomy" id="182803"/>
    <lineage>
        <taxon>Eukaryota</taxon>
        <taxon>Metazoa</taxon>
        <taxon>Ecdysozoa</taxon>
        <taxon>Arthropoda</taxon>
        <taxon>Chelicerata</taxon>
        <taxon>Arachnida</taxon>
        <taxon>Araneae</taxon>
        <taxon>Araneomorphae</taxon>
        <taxon>Entelegynae</taxon>
        <taxon>Araneoidea</taxon>
        <taxon>Araneidae</taxon>
        <taxon>Araneus</taxon>
    </lineage>
</organism>
<evidence type="ECO:0000313" key="2">
    <source>
        <dbReference type="Proteomes" id="UP000499080"/>
    </source>
</evidence>
<gene>
    <name evidence="1" type="ORF">AVEN_135471_1</name>
</gene>